<feature type="compositionally biased region" description="Basic residues" evidence="2">
    <location>
        <begin position="419"/>
        <end position="428"/>
    </location>
</feature>
<feature type="coiled-coil region" evidence="1">
    <location>
        <begin position="62"/>
        <end position="89"/>
    </location>
</feature>
<sequence>MEVTFGAVGDFISIAVLIKGLIELLDDSRGSAWEYRSLREQLCLLKQNLDRARDQYNELRGVAEFGDVCDALEKVIDEAERRLEGIAVMVKKYTSTLAENSAKRTIRKVARKVQWSLEKKETDKFLIDLNRYVSIIQSLQFEAFRRLMQRNFDNSKSIQIDTQDLMKQLQTKFDSRLTSLEDELRAVRTNSDNMQQYLLAVGVILTRRLDTITQAVNTFGVAALHGASGIRWFWTSVLGLLTSMHSTTIGRPQRPLHLGPFFTFEDYMGVEAVVLLNFIDSWSAFEGSIQGKYKGRKGGRRVAQSRFLLQDRQTGEEVDRDVHWRLAITPGARIDMSLICEVEEDEDEAGLLKCPFCKATCEGVHLFRKLAGLADDEAVPFSPNAPNPARQGSRHTPSNISEGTPLQSKQKKRLEEKIRVKRHRKKTTWSHSGSDSDDTDMVGFKRVAILPISRLHLRPASFQPMVEGSVVYSEGRLVRQAEVGEFSGAQKSSDGDEYPVSYNEPWSTVDGLKKDAGRRRFMVQSWSLHSGPVVLTNDLCSGKDL</sequence>
<evidence type="ECO:0000256" key="1">
    <source>
        <dbReference type="SAM" id="Coils"/>
    </source>
</evidence>
<name>A0A084AJL2_STACB</name>
<dbReference type="Proteomes" id="UP000028045">
    <property type="component" value="Unassembled WGS sequence"/>
</dbReference>
<feature type="region of interest" description="Disordered" evidence="2">
    <location>
        <begin position="379"/>
        <end position="438"/>
    </location>
</feature>
<feature type="compositionally biased region" description="Polar residues" evidence="2">
    <location>
        <begin position="394"/>
        <end position="408"/>
    </location>
</feature>
<keyword evidence="1" id="KW-0175">Coiled coil</keyword>
<proteinExistence type="predicted"/>
<evidence type="ECO:0000256" key="2">
    <source>
        <dbReference type="SAM" id="MobiDB-lite"/>
    </source>
</evidence>
<dbReference type="InterPro" id="IPR054464">
    <property type="entry name" value="ULD_fung"/>
</dbReference>
<dbReference type="Pfam" id="PF22893">
    <property type="entry name" value="ULD_2"/>
    <property type="match status" value="1"/>
</dbReference>
<dbReference type="AlphaFoldDB" id="A0A084AJL2"/>
<dbReference type="HOGENOM" id="CLU_031393_0_0_1"/>
<reference evidence="4 5" key="1">
    <citation type="journal article" date="2014" name="BMC Genomics">
        <title>Comparative genome sequencing reveals chemotype-specific gene clusters in the toxigenic black mold Stachybotrys.</title>
        <authorList>
            <person name="Semeiks J."/>
            <person name="Borek D."/>
            <person name="Otwinowski Z."/>
            <person name="Grishin N.V."/>
        </authorList>
    </citation>
    <scope>NUCLEOTIDE SEQUENCE [LARGE SCALE GENOMIC DNA]</scope>
    <source>
        <strain evidence="5">CBS 109288 / IBT 7711</strain>
    </source>
</reference>
<gene>
    <name evidence="4" type="ORF">S7711_09283</name>
</gene>
<dbReference type="PANTHER" id="PTHR38886">
    <property type="entry name" value="SESA DOMAIN-CONTAINING PROTEIN"/>
    <property type="match status" value="1"/>
</dbReference>
<evidence type="ECO:0000313" key="4">
    <source>
        <dbReference type="EMBL" id="KEY65491.1"/>
    </source>
</evidence>
<evidence type="ECO:0000259" key="3">
    <source>
        <dbReference type="Pfam" id="PF22893"/>
    </source>
</evidence>
<protein>
    <recommendedName>
        <fullName evidence="3">Ubiquitin-like domain-containing protein</fullName>
    </recommendedName>
</protein>
<feature type="domain" description="Ubiquitin-like" evidence="3">
    <location>
        <begin position="263"/>
        <end position="339"/>
    </location>
</feature>
<organism evidence="4 5">
    <name type="scientific">Stachybotrys chartarum (strain CBS 109288 / IBT 7711)</name>
    <name type="common">Toxic black mold</name>
    <name type="synonym">Stilbospora chartarum</name>
    <dbReference type="NCBI Taxonomy" id="1280523"/>
    <lineage>
        <taxon>Eukaryota</taxon>
        <taxon>Fungi</taxon>
        <taxon>Dikarya</taxon>
        <taxon>Ascomycota</taxon>
        <taxon>Pezizomycotina</taxon>
        <taxon>Sordariomycetes</taxon>
        <taxon>Hypocreomycetidae</taxon>
        <taxon>Hypocreales</taxon>
        <taxon>Stachybotryaceae</taxon>
        <taxon>Stachybotrys</taxon>
    </lineage>
</organism>
<evidence type="ECO:0000313" key="5">
    <source>
        <dbReference type="Proteomes" id="UP000028045"/>
    </source>
</evidence>
<keyword evidence="5" id="KW-1185">Reference proteome</keyword>
<accession>A0A084AJL2</accession>
<dbReference type="PANTHER" id="PTHR38886:SF1">
    <property type="entry name" value="NACHT-NTPASE AND P-LOOP NTPASES N-TERMINAL DOMAIN-CONTAINING PROTEIN"/>
    <property type="match status" value="1"/>
</dbReference>
<dbReference type="EMBL" id="KL648701">
    <property type="protein sequence ID" value="KEY65491.1"/>
    <property type="molecule type" value="Genomic_DNA"/>
</dbReference>
<dbReference type="OrthoDB" id="3045089at2759"/>